<protein>
    <submittedName>
        <fullName evidence="1">Uncharacterized protein</fullName>
    </submittedName>
</protein>
<dbReference type="HOGENOM" id="CLU_2622750_0_0_1"/>
<dbReference type="PANTHER" id="PTHR37816">
    <property type="entry name" value="YALI0E33011P"/>
    <property type="match status" value="1"/>
</dbReference>
<sequence length="78" mass="8439">MNFLHSSTLQDPCAGTGQSTLGSCLSPKLNIRHISLDAIFWQPGWQRMSDDEFKAAVGASSRGWTMDGDYSGLGTMVT</sequence>
<reference evidence="1 2" key="1">
    <citation type="submission" date="2014-04" db="EMBL/GenBank/DDBJ databases">
        <authorList>
            <consortium name="DOE Joint Genome Institute"/>
            <person name="Kuo A."/>
            <person name="Kohler A."/>
            <person name="Jargeat P."/>
            <person name="Nagy L.G."/>
            <person name="Floudas D."/>
            <person name="Copeland A."/>
            <person name="Barry K.W."/>
            <person name="Cichocki N."/>
            <person name="Veneault-Fourrey C."/>
            <person name="LaButti K."/>
            <person name="Lindquist E.A."/>
            <person name="Lipzen A."/>
            <person name="Lundell T."/>
            <person name="Morin E."/>
            <person name="Murat C."/>
            <person name="Sun H."/>
            <person name="Tunlid A."/>
            <person name="Henrissat B."/>
            <person name="Grigoriev I.V."/>
            <person name="Hibbett D.S."/>
            <person name="Martin F."/>
            <person name="Nordberg H.P."/>
            <person name="Cantor M.N."/>
            <person name="Hua S.X."/>
        </authorList>
    </citation>
    <scope>NUCLEOTIDE SEQUENCE [LARGE SCALE GENOMIC DNA]</scope>
    <source>
        <strain evidence="1 2">Ve08.2h10</strain>
    </source>
</reference>
<dbReference type="AlphaFoldDB" id="A0A0D0DX46"/>
<dbReference type="EMBL" id="KN825467">
    <property type="protein sequence ID" value="KIK90819.1"/>
    <property type="molecule type" value="Genomic_DNA"/>
</dbReference>
<dbReference type="InterPro" id="IPR052922">
    <property type="entry name" value="Cytidylate_Kinase-2"/>
</dbReference>
<evidence type="ECO:0000313" key="2">
    <source>
        <dbReference type="Proteomes" id="UP000054538"/>
    </source>
</evidence>
<dbReference type="InParanoid" id="A0A0D0DX46"/>
<dbReference type="PANTHER" id="PTHR37816:SF1">
    <property type="entry name" value="TOXIN"/>
    <property type="match status" value="1"/>
</dbReference>
<name>A0A0D0DX46_9AGAM</name>
<dbReference type="OrthoDB" id="65590at2759"/>
<proteinExistence type="predicted"/>
<organism evidence="1 2">
    <name type="scientific">Paxillus rubicundulus Ve08.2h10</name>
    <dbReference type="NCBI Taxonomy" id="930991"/>
    <lineage>
        <taxon>Eukaryota</taxon>
        <taxon>Fungi</taxon>
        <taxon>Dikarya</taxon>
        <taxon>Basidiomycota</taxon>
        <taxon>Agaricomycotina</taxon>
        <taxon>Agaricomycetes</taxon>
        <taxon>Agaricomycetidae</taxon>
        <taxon>Boletales</taxon>
        <taxon>Paxilineae</taxon>
        <taxon>Paxillaceae</taxon>
        <taxon>Paxillus</taxon>
    </lineage>
</organism>
<reference evidence="2" key="2">
    <citation type="submission" date="2015-01" db="EMBL/GenBank/DDBJ databases">
        <title>Evolutionary Origins and Diversification of the Mycorrhizal Mutualists.</title>
        <authorList>
            <consortium name="DOE Joint Genome Institute"/>
            <consortium name="Mycorrhizal Genomics Consortium"/>
            <person name="Kohler A."/>
            <person name="Kuo A."/>
            <person name="Nagy L.G."/>
            <person name="Floudas D."/>
            <person name="Copeland A."/>
            <person name="Barry K.W."/>
            <person name="Cichocki N."/>
            <person name="Veneault-Fourrey C."/>
            <person name="LaButti K."/>
            <person name="Lindquist E.A."/>
            <person name="Lipzen A."/>
            <person name="Lundell T."/>
            <person name="Morin E."/>
            <person name="Murat C."/>
            <person name="Riley R."/>
            <person name="Ohm R."/>
            <person name="Sun H."/>
            <person name="Tunlid A."/>
            <person name="Henrissat B."/>
            <person name="Grigoriev I.V."/>
            <person name="Hibbett D.S."/>
            <person name="Martin F."/>
        </authorList>
    </citation>
    <scope>NUCLEOTIDE SEQUENCE [LARGE SCALE GENOMIC DNA]</scope>
    <source>
        <strain evidence="2">Ve08.2h10</strain>
    </source>
</reference>
<evidence type="ECO:0000313" key="1">
    <source>
        <dbReference type="EMBL" id="KIK90819.1"/>
    </source>
</evidence>
<dbReference type="Proteomes" id="UP000054538">
    <property type="component" value="Unassembled WGS sequence"/>
</dbReference>
<gene>
    <name evidence="1" type="ORF">PAXRUDRAFT_800220</name>
</gene>
<accession>A0A0D0DX46</accession>
<keyword evidence="2" id="KW-1185">Reference proteome</keyword>